<gene>
    <name evidence="9" type="primary">sppA</name>
    <name evidence="9" type="ORF">LDX50_02935</name>
</gene>
<dbReference type="InterPro" id="IPR004634">
    <property type="entry name" value="Pept_S49_pIV"/>
</dbReference>
<comment type="similarity">
    <text evidence="2">Belongs to the peptidase S49 family.</text>
</comment>
<dbReference type="InterPro" id="IPR004635">
    <property type="entry name" value="Pept_S49_SppA"/>
</dbReference>
<comment type="caution">
    <text evidence="9">The sequence shown here is derived from an EMBL/GenBank/DDBJ whole genome shotgun (WGS) entry which is preliminary data.</text>
</comment>
<dbReference type="PIRSF" id="PIRSF001217">
    <property type="entry name" value="Protease_4_SppA"/>
    <property type="match status" value="1"/>
</dbReference>
<dbReference type="EMBL" id="JAIXNE010000001">
    <property type="protein sequence ID" value="MCA6073803.1"/>
    <property type="molecule type" value="Genomic_DNA"/>
</dbReference>
<keyword evidence="10" id="KW-1185">Reference proteome</keyword>
<feature type="active site" description="Nucleophile" evidence="7">
    <location>
        <position position="376"/>
    </location>
</feature>
<keyword evidence="3" id="KW-0645">Protease</keyword>
<dbReference type="Gene3D" id="3.90.226.10">
    <property type="entry name" value="2-enoyl-CoA Hydratase, Chain A, domain 1"/>
    <property type="match status" value="4"/>
</dbReference>
<dbReference type="GO" id="GO:0006465">
    <property type="term" value="P:signal peptide processing"/>
    <property type="evidence" value="ECO:0007669"/>
    <property type="project" value="InterPro"/>
</dbReference>
<feature type="domain" description="Peptidase S49" evidence="8">
    <location>
        <begin position="361"/>
        <end position="511"/>
    </location>
</feature>
<evidence type="ECO:0000259" key="8">
    <source>
        <dbReference type="Pfam" id="PF01343"/>
    </source>
</evidence>
<dbReference type="AlphaFoldDB" id="A0A9X1KUR6"/>
<dbReference type="CDD" id="cd07023">
    <property type="entry name" value="S49_Sppa_N_C"/>
    <property type="match status" value="1"/>
</dbReference>
<dbReference type="SUPFAM" id="SSF52096">
    <property type="entry name" value="ClpP/crotonase"/>
    <property type="match status" value="2"/>
</dbReference>
<dbReference type="GO" id="GO:0008236">
    <property type="term" value="F:serine-type peptidase activity"/>
    <property type="evidence" value="ECO:0007669"/>
    <property type="project" value="UniProtKB-KW"/>
</dbReference>
<dbReference type="CDD" id="cd07018">
    <property type="entry name" value="S49_SppA_67K_type"/>
    <property type="match status" value="1"/>
</dbReference>
<dbReference type="NCBIfam" id="TIGR00705">
    <property type="entry name" value="SppA_67K"/>
    <property type="match status" value="1"/>
</dbReference>
<evidence type="ECO:0000313" key="10">
    <source>
        <dbReference type="Proteomes" id="UP001139409"/>
    </source>
</evidence>
<reference evidence="9" key="1">
    <citation type="submission" date="2021-09" db="EMBL/GenBank/DDBJ databases">
        <title>Fulvivirga sp. isolated from coastal sediment.</title>
        <authorList>
            <person name="Yu H."/>
        </authorList>
    </citation>
    <scope>NUCLEOTIDE SEQUENCE</scope>
    <source>
        <strain evidence="9">1062</strain>
    </source>
</reference>
<sequence>MKFLRNLLASLLALILFSLGILFLIGSIVNSEQLTEVKENSVLHLKFTKPVTEREMENPFEEFGFAPGPSSSIGLQELREALDHAATDDKIKGVLLDMDGFMAGMASLEEVRMMLAEFKSSGKFVKAYAENYGEGGYYLASVADEVMLHPEGSLEFNGLSANILFLKGMFDKVGIEPQIFRVGDFKSAVEPFIREDMSEENELQMKQLLASLNNHMLSSVAESRNLSPDRVRTMNDSMLVHNPQDALAMGLVDKLAYSDEVRTRLTETLGVEKLNLVSYSDYQNSYATFGTGKSRIGVVIASGDIVGGPGNWDVIGSDQFVKTIRELRENDAIKAVVLRVNSPGGSYLASDAIWREVKLTAEVKPVIASMSDYAASGGYYIAMACDTIVAQPNTITGSIGIFSILFNIQELMNDKLGLTVDGVSTGVYSDLYTSDRPVTPNERAIIQSEVNKNYDTFIRKAAEGRGMSEEAIRAIASGRVWTGEQALQNGLVDILGDFNTAVTLAAEKAGVADDYRLRFYPPQKTFFEILMGTEDAQAEVMQKELGALYPVVRELKKMETLTGVQARLPYKIEIH</sequence>
<dbReference type="PANTHER" id="PTHR33209:SF1">
    <property type="entry name" value="PEPTIDASE S49 DOMAIN-CONTAINING PROTEIN"/>
    <property type="match status" value="1"/>
</dbReference>
<evidence type="ECO:0000313" key="9">
    <source>
        <dbReference type="EMBL" id="MCA6073803.1"/>
    </source>
</evidence>
<comment type="subcellular location">
    <subcellularLocation>
        <location evidence="1">Membrane</location>
    </subcellularLocation>
</comment>
<dbReference type="Pfam" id="PF01343">
    <property type="entry name" value="Peptidase_S49"/>
    <property type="match status" value="2"/>
</dbReference>
<evidence type="ECO:0000256" key="2">
    <source>
        <dbReference type="ARBA" id="ARBA00008683"/>
    </source>
</evidence>
<protein>
    <submittedName>
        <fullName evidence="9">Signal peptide peptidase SppA</fullName>
    </submittedName>
</protein>
<dbReference type="Proteomes" id="UP001139409">
    <property type="component" value="Unassembled WGS sequence"/>
</dbReference>
<evidence type="ECO:0000256" key="5">
    <source>
        <dbReference type="ARBA" id="ARBA00022825"/>
    </source>
</evidence>
<keyword evidence="4" id="KW-0378">Hydrolase</keyword>
<dbReference type="InterPro" id="IPR047272">
    <property type="entry name" value="S49_SppA_C"/>
</dbReference>
<organism evidence="9 10">
    <name type="scientific">Fulvivirga sedimenti</name>
    <dbReference type="NCBI Taxonomy" id="2879465"/>
    <lineage>
        <taxon>Bacteria</taxon>
        <taxon>Pseudomonadati</taxon>
        <taxon>Bacteroidota</taxon>
        <taxon>Cytophagia</taxon>
        <taxon>Cytophagales</taxon>
        <taxon>Fulvivirgaceae</taxon>
        <taxon>Fulvivirga</taxon>
    </lineage>
</organism>
<proteinExistence type="inferred from homology"/>
<feature type="domain" description="Peptidase S49" evidence="8">
    <location>
        <begin position="118"/>
        <end position="271"/>
    </location>
</feature>
<evidence type="ECO:0000256" key="1">
    <source>
        <dbReference type="ARBA" id="ARBA00004370"/>
    </source>
</evidence>
<evidence type="ECO:0000256" key="4">
    <source>
        <dbReference type="ARBA" id="ARBA00022801"/>
    </source>
</evidence>
<evidence type="ECO:0000256" key="7">
    <source>
        <dbReference type="PIRSR" id="PIRSR001217-1"/>
    </source>
</evidence>
<keyword evidence="5" id="KW-0720">Serine protease</keyword>
<dbReference type="InterPro" id="IPR047217">
    <property type="entry name" value="S49_SppA_67K_type_N"/>
</dbReference>
<dbReference type="RefSeq" id="WP_225696915.1">
    <property type="nucleotide sequence ID" value="NZ_JAIXNE010000001.1"/>
</dbReference>
<evidence type="ECO:0000256" key="3">
    <source>
        <dbReference type="ARBA" id="ARBA00022670"/>
    </source>
</evidence>
<dbReference type="GO" id="GO:0016020">
    <property type="term" value="C:membrane"/>
    <property type="evidence" value="ECO:0007669"/>
    <property type="project" value="UniProtKB-SubCell"/>
</dbReference>
<name>A0A9X1KUR6_9BACT</name>
<evidence type="ECO:0000256" key="6">
    <source>
        <dbReference type="ARBA" id="ARBA00023136"/>
    </source>
</evidence>
<dbReference type="NCBIfam" id="TIGR00706">
    <property type="entry name" value="SppA_dom"/>
    <property type="match status" value="1"/>
</dbReference>
<dbReference type="InterPro" id="IPR029045">
    <property type="entry name" value="ClpP/crotonase-like_dom_sf"/>
</dbReference>
<dbReference type="InterPro" id="IPR002142">
    <property type="entry name" value="Peptidase_S49"/>
</dbReference>
<keyword evidence="6" id="KW-0472">Membrane</keyword>
<dbReference type="PANTHER" id="PTHR33209">
    <property type="entry name" value="PROTEASE 4"/>
    <property type="match status" value="1"/>
</dbReference>
<accession>A0A9X1KUR6</accession>
<feature type="active site" description="Proton donor/acceptor" evidence="7">
    <location>
        <position position="186"/>
    </location>
</feature>